<dbReference type="PRINTS" id="PR00762">
    <property type="entry name" value="CLCHANNEL"/>
</dbReference>
<keyword evidence="6 11" id="KW-0472">Membrane</keyword>
<feature type="transmembrane region" description="Helical" evidence="11">
    <location>
        <begin position="387"/>
        <end position="408"/>
    </location>
</feature>
<feature type="transmembrane region" description="Helical" evidence="11">
    <location>
        <begin position="356"/>
        <end position="381"/>
    </location>
</feature>
<keyword evidence="13" id="KW-1185">Reference proteome</keyword>
<evidence type="ECO:0000313" key="13">
    <source>
        <dbReference type="Proteomes" id="UP001055429"/>
    </source>
</evidence>
<dbReference type="InterPro" id="IPR014743">
    <property type="entry name" value="Cl-channel_core"/>
</dbReference>
<keyword evidence="7" id="KW-0869">Chloride channel</keyword>
<dbReference type="EMBL" id="CP097649">
    <property type="protein sequence ID" value="URI16800.1"/>
    <property type="molecule type" value="Genomic_DNA"/>
</dbReference>
<keyword evidence="9" id="KW-0407">Ion channel</keyword>
<feature type="transmembrane region" description="Helical" evidence="11">
    <location>
        <begin position="270"/>
        <end position="290"/>
    </location>
</feature>
<accession>A0ABY4SRI9</accession>
<dbReference type="InterPro" id="IPR050368">
    <property type="entry name" value="ClC-type_chloride_channel"/>
</dbReference>
<feature type="transmembrane region" description="Helical" evidence="11">
    <location>
        <begin position="21"/>
        <end position="41"/>
    </location>
</feature>
<dbReference type="SUPFAM" id="SSF81340">
    <property type="entry name" value="Clc chloride channel"/>
    <property type="match status" value="1"/>
</dbReference>
<evidence type="ECO:0000256" key="8">
    <source>
        <dbReference type="ARBA" id="ARBA00023214"/>
    </source>
</evidence>
<dbReference type="Proteomes" id="UP001055429">
    <property type="component" value="Chromosome"/>
</dbReference>
<feature type="transmembrane region" description="Helical" evidence="11">
    <location>
        <begin position="330"/>
        <end position="349"/>
    </location>
</feature>
<evidence type="ECO:0000256" key="6">
    <source>
        <dbReference type="ARBA" id="ARBA00023136"/>
    </source>
</evidence>
<organism evidence="12 13">
    <name type="scientific">Brevundimonas albigilva</name>
    <dbReference type="NCBI Taxonomy" id="1312364"/>
    <lineage>
        <taxon>Bacteria</taxon>
        <taxon>Pseudomonadati</taxon>
        <taxon>Pseudomonadota</taxon>
        <taxon>Alphaproteobacteria</taxon>
        <taxon>Caulobacterales</taxon>
        <taxon>Caulobacteraceae</taxon>
        <taxon>Brevundimonas</taxon>
    </lineage>
</organism>
<reference evidence="12" key="1">
    <citation type="submission" date="2022-05" db="EMBL/GenBank/DDBJ databases">
        <title>Brevundimonas albigilva TT17 genome sequence.</title>
        <authorList>
            <person name="Lee K."/>
            <person name="Son H."/>
        </authorList>
    </citation>
    <scope>NUCLEOTIDE SEQUENCE</scope>
    <source>
        <strain evidence="12">TT17</strain>
    </source>
</reference>
<evidence type="ECO:0000256" key="5">
    <source>
        <dbReference type="ARBA" id="ARBA00023065"/>
    </source>
</evidence>
<evidence type="ECO:0000256" key="7">
    <source>
        <dbReference type="ARBA" id="ARBA00023173"/>
    </source>
</evidence>
<dbReference type="PANTHER" id="PTHR43427:SF6">
    <property type="entry name" value="CHLORIDE CHANNEL PROTEIN CLC-E"/>
    <property type="match status" value="1"/>
</dbReference>
<dbReference type="Gene3D" id="1.10.3080.10">
    <property type="entry name" value="Clc chloride channel"/>
    <property type="match status" value="1"/>
</dbReference>
<evidence type="ECO:0000256" key="11">
    <source>
        <dbReference type="SAM" id="Phobius"/>
    </source>
</evidence>
<keyword evidence="2" id="KW-0813">Transport</keyword>
<keyword evidence="4 11" id="KW-1133">Transmembrane helix</keyword>
<sequence>MASPTRAALHAAWREHIGPVWKSRLAAGGGAVGVGLFAWFFANAADEAQHLFAGMTQAWPYAPLIVTPAGFVLLAWLTRRYAPLARGSGIPQIIAAARHVDNGRTGGLVSIRTGAFKTFATLGALLVGGSVGREGPTVQLGASIMVATHRLLRVPVNGAVIIAGGAAGVAAAFNTPIAGVAFALEELASAYEQRMTLLVMAAVVIAGLVPLSLAGDYVYFGVVREVVSGVKALPIALVVGVVGGVAGGLFSRISLRLLAAGSPLGRRPVLTALVCGLVVAAIGVLTGLTWGTGYEAARTLVEGEAQPFWFAPAKFVSTLASSLSGAPGGVFAPSLSVGAGLGGLMSNLFPDDSRSAIVLLGMIAYFVGVVRAPLTAVVIISEMTANRGMILPLFAAAVVADVAARLVCKQRLYHGLAQAFTPPRPEPEPTAKKDAPDAAPGAG</sequence>
<evidence type="ECO:0000256" key="10">
    <source>
        <dbReference type="SAM" id="MobiDB-lite"/>
    </source>
</evidence>
<evidence type="ECO:0000256" key="2">
    <source>
        <dbReference type="ARBA" id="ARBA00022448"/>
    </source>
</evidence>
<dbReference type="InterPro" id="IPR001807">
    <property type="entry name" value="ClC"/>
</dbReference>
<dbReference type="Pfam" id="PF00654">
    <property type="entry name" value="Voltage_CLC"/>
    <property type="match status" value="1"/>
</dbReference>
<feature type="region of interest" description="Disordered" evidence="10">
    <location>
        <begin position="419"/>
        <end position="443"/>
    </location>
</feature>
<gene>
    <name evidence="12" type="ORF">M8231_07510</name>
</gene>
<evidence type="ECO:0000256" key="9">
    <source>
        <dbReference type="ARBA" id="ARBA00023303"/>
    </source>
</evidence>
<keyword evidence="5" id="KW-0406">Ion transport</keyword>
<name>A0ABY4SRI9_9CAUL</name>
<evidence type="ECO:0000256" key="4">
    <source>
        <dbReference type="ARBA" id="ARBA00022989"/>
    </source>
</evidence>
<feature type="transmembrane region" description="Helical" evidence="11">
    <location>
        <begin position="232"/>
        <end position="250"/>
    </location>
</feature>
<feature type="transmembrane region" description="Helical" evidence="11">
    <location>
        <begin position="61"/>
        <end position="78"/>
    </location>
</feature>
<dbReference type="RefSeq" id="WP_249750497.1">
    <property type="nucleotide sequence ID" value="NZ_CP097298.1"/>
</dbReference>
<feature type="transmembrane region" description="Helical" evidence="11">
    <location>
        <begin position="197"/>
        <end position="220"/>
    </location>
</feature>
<keyword evidence="8" id="KW-0868">Chloride</keyword>
<proteinExistence type="predicted"/>
<comment type="subcellular location">
    <subcellularLocation>
        <location evidence="1">Membrane</location>
        <topology evidence="1">Multi-pass membrane protein</topology>
    </subcellularLocation>
</comment>
<evidence type="ECO:0000313" key="12">
    <source>
        <dbReference type="EMBL" id="URI16800.1"/>
    </source>
</evidence>
<dbReference type="CDD" id="cd01034">
    <property type="entry name" value="EriC_like"/>
    <property type="match status" value="1"/>
</dbReference>
<evidence type="ECO:0000256" key="1">
    <source>
        <dbReference type="ARBA" id="ARBA00004141"/>
    </source>
</evidence>
<dbReference type="PANTHER" id="PTHR43427">
    <property type="entry name" value="CHLORIDE CHANNEL PROTEIN CLC-E"/>
    <property type="match status" value="1"/>
</dbReference>
<feature type="compositionally biased region" description="Basic and acidic residues" evidence="10">
    <location>
        <begin position="425"/>
        <end position="436"/>
    </location>
</feature>
<protein>
    <submittedName>
        <fullName evidence="12">Chloride channel protein</fullName>
    </submittedName>
</protein>
<evidence type="ECO:0000256" key="3">
    <source>
        <dbReference type="ARBA" id="ARBA00022692"/>
    </source>
</evidence>
<keyword evidence="3 11" id="KW-0812">Transmembrane</keyword>